<feature type="region of interest" description="Disordered" evidence="1">
    <location>
        <begin position="315"/>
        <end position="386"/>
    </location>
</feature>
<feature type="compositionally biased region" description="Polar residues" evidence="1">
    <location>
        <begin position="492"/>
        <end position="518"/>
    </location>
</feature>
<feature type="compositionally biased region" description="Polar residues" evidence="1">
    <location>
        <begin position="358"/>
        <end position="378"/>
    </location>
</feature>
<dbReference type="InterPro" id="IPR003124">
    <property type="entry name" value="WH2_dom"/>
</dbReference>
<feature type="compositionally biased region" description="Polar residues" evidence="1">
    <location>
        <begin position="874"/>
        <end position="894"/>
    </location>
</feature>
<evidence type="ECO:0000259" key="2">
    <source>
        <dbReference type="PROSITE" id="PS51082"/>
    </source>
</evidence>
<feature type="region of interest" description="Disordered" evidence="1">
    <location>
        <begin position="177"/>
        <end position="237"/>
    </location>
</feature>
<dbReference type="InterPro" id="IPR027267">
    <property type="entry name" value="AH/BAR_dom_sf"/>
</dbReference>
<evidence type="ECO:0000256" key="1">
    <source>
        <dbReference type="SAM" id="MobiDB-lite"/>
    </source>
</evidence>
<reference evidence="4 5" key="1">
    <citation type="submission" date="2024-08" db="EMBL/GenBank/DDBJ databases">
        <authorList>
            <person name="Cucini C."/>
            <person name="Frati F."/>
        </authorList>
    </citation>
    <scope>NUCLEOTIDE SEQUENCE [LARGE SCALE GENOMIC DNA]</scope>
</reference>
<feature type="region of interest" description="Disordered" evidence="1">
    <location>
        <begin position="401"/>
        <end position="445"/>
    </location>
</feature>
<accession>A0ABP1QBK3</accession>
<dbReference type="Gene3D" id="1.20.1270.60">
    <property type="entry name" value="Arfaptin homology (AH) domain/BAR domain"/>
    <property type="match status" value="1"/>
</dbReference>
<dbReference type="PANTHER" id="PTHR15708:SF4">
    <property type="entry name" value="FI21477P1-RELATED"/>
    <property type="match status" value="1"/>
</dbReference>
<feature type="compositionally biased region" description="Low complexity" evidence="1">
    <location>
        <begin position="417"/>
        <end position="431"/>
    </location>
</feature>
<feature type="domain" description="WH2" evidence="2">
    <location>
        <begin position="1081"/>
        <end position="1098"/>
    </location>
</feature>
<feature type="domain" description="IMD" evidence="3">
    <location>
        <begin position="23"/>
        <end position="316"/>
    </location>
</feature>
<feature type="compositionally biased region" description="Polar residues" evidence="1">
    <location>
        <begin position="217"/>
        <end position="230"/>
    </location>
</feature>
<feature type="compositionally biased region" description="Polar residues" evidence="1">
    <location>
        <begin position="749"/>
        <end position="765"/>
    </location>
</feature>
<name>A0ABP1QBK3_9HEXA</name>
<feature type="compositionally biased region" description="Low complexity" evidence="1">
    <location>
        <begin position="547"/>
        <end position="563"/>
    </location>
</feature>
<evidence type="ECO:0008006" key="6">
    <source>
        <dbReference type="Google" id="ProtNLM"/>
    </source>
</evidence>
<feature type="compositionally biased region" description="Low complexity" evidence="1">
    <location>
        <begin position="329"/>
        <end position="357"/>
    </location>
</feature>
<evidence type="ECO:0000259" key="3">
    <source>
        <dbReference type="PROSITE" id="PS51338"/>
    </source>
</evidence>
<evidence type="ECO:0000313" key="4">
    <source>
        <dbReference type="EMBL" id="CAL8097025.1"/>
    </source>
</evidence>
<comment type="caution">
    <text evidence="4">The sequence shown here is derived from an EMBL/GenBank/DDBJ whole genome shotgun (WGS) entry which is preliminary data.</text>
</comment>
<protein>
    <recommendedName>
        <fullName evidence="6">Metastasis suppressor protein 1</fullName>
    </recommendedName>
</protein>
<feature type="region of interest" description="Disordered" evidence="1">
    <location>
        <begin position="617"/>
        <end position="769"/>
    </location>
</feature>
<dbReference type="PROSITE" id="PS51338">
    <property type="entry name" value="IMD"/>
    <property type="match status" value="1"/>
</dbReference>
<feature type="compositionally biased region" description="Polar residues" evidence="1">
    <location>
        <begin position="677"/>
        <end position="703"/>
    </location>
</feature>
<feature type="compositionally biased region" description="Polar residues" evidence="1">
    <location>
        <begin position="842"/>
        <end position="852"/>
    </location>
</feature>
<feature type="region of interest" description="Disordered" evidence="1">
    <location>
        <begin position="475"/>
        <end position="597"/>
    </location>
</feature>
<feature type="region of interest" description="Disordered" evidence="1">
    <location>
        <begin position="842"/>
        <end position="894"/>
    </location>
</feature>
<proteinExistence type="predicted"/>
<organism evidence="4 5">
    <name type="scientific">Orchesella dallaii</name>
    <dbReference type="NCBI Taxonomy" id="48710"/>
    <lineage>
        <taxon>Eukaryota</taxon>
        <taxon>Metazoa</taxon>
        <taxon>Ecdysozoa</taxon>
        <taxon>Arthropoda</taxon>
        <taxon>Hexapoda</taxon>
        <taxon>Collembola</taxon>
        <taxon>Entomobryomorpha</taxon>
        <taxon>Entomobryoidea</taxon>
        <taxon>Orchesellidae</taxon>
        <taxon>Orchesellinae</taxon>
        <taxon>Orchesella</taxon>
    </lineage>
</organism>
<keyword evidence="5" id="KW-1185">Reference proteome</keyword>
<feature type="region of interest" description="Disordered" evidence="1">
    <location>
        <begin position="1014"/>
        <end position="1059"/>
    </location>
</feature>
<feature type="compositionally biased region" description="Low complexity" evidence="1">
    <location>
        <begin position="736"/>
        <end position="748"/>
    </location>
</feature>
<dbReference type="Pfam" id="PF08397">
    <property type="entry name" value="IMD"/>
    <property type="match status" value="2"/>
</dbReference>
<dbReference type="PANTHER" id="PTHR15708">
    <property type="entry name" value="ACTIN BUNDLING/MISSING IN METASTASIS-RELATED"/>
    <property type="match status" value="1"/>
</dbReference>
<evidence type="ECO:0000313" key="5">
    <source>
        <dbReference type="Proteomes" id="UP001642540"/>
    </source>
</evidence>
<feature type="compositionally biased region" description="Polar residues" evidence="1">
    <location>
        <begin position="636"/>
        <end position="655"/>
    </location>
</feature>
<sequence>MPDFLKNHSINMANMNSGTVGTMEGAFCLERESALGGLFQQIVNEMKNTAPYWDDFLTKSNKLHSCLRATIQAVGAFLEAFQKIADAATSTRGATKDIGTALTRICLRHKAMEAKLKSFTSSIMDCLIIPLQKRLEEWNKTTGNLDKEYGKEYKRARAELKKRTIETLRLQKKLRKGGLHNGSLSSSFHGTLPRSHGGGTSMIQSALAHNGSDMGHQGNSQGGLNRTLESSMRDQTEKRQILEDVGKQALRAALTEERSRFCLFVSYLKPVVEEEVAMLYELQHVQEAMAQLEKNSGDPYTLPAASEQVIADTKGESGAWSFQTPPSSPSSLGSRKSSMCSISSANSSSSSSAHSPSHNVHNRTLNHQPMSMPSGSTRFSSVSSQDSGFVSQDTLYSRMSTPLHDAIPKPGNQSEGSNTSSTASSNSSTPSSPYPPGQVPTTNSTWPNLQETIQFERAACAIMNDRPHTISSAYERGHQRPPLTVYTFQPPADTNSHTNSPVTPTPTVESQSQSTQGKLYQAASEIYGILRGKTDAKPPVPKRGSSLERPGGSNSSSSGSTCSIPKPPRKINSARESANLENSKPMPHVPDFNPASDDMIVPQPVYVNMHELNQMASAKLQRQSDELPPPPPELMTPQTKTEAAGNNGSMNNETSGHYARGLSDDCHSIAPSDVTLEDQNTAHHPQMSSGSNGTLSRRNSCGQQEKPPPPRRNSSISSSARSSPVPTNNSNIYGNSQSCTMTQSQSSMNNTEYQTIQRNSNSSHPMQPIFIKNPQYSYVSSTNSVVSSQGSYDSGETTPHASMESLPPPPAYLINEQNATTILTATAEDLSKRLSVADTVRTLTQKNHQPVSPNMVRRANSMKQPGEECRESRSQSQTNGRRGSASSLESSKQRASLMQVLNQKLAQHQTPYSSGYPPIPPQKPTQPIYHQATSTNHPPQPIYSQVYQPQPIYQQVNSGNGSMGNNASPRHPRRLSEELLKNTATFVQNRVLGSKTPPPVVTSKEIFVQTLNAKLSQMRPSPNEKKVSTMQHPQMHNSNGKASSHSSKHTATKGSSTGEISRAFRVRQWITSKTVPDPVVCRDSLMDQIRRGTKLRTTRAMNDRSAPRIH</sequence>
<dbReference type="SUPFAM" id="SSF103657">
    <property type="entry name" value="BAR/IMD domain-like"/>
    <property type="match status" value="1"/>
</dbReference>
<feature type="compositionally biased region" description="Polar residues" evidence="1">
    <location>
        <begin position="1028"/>
        <end position="1045"/>
    </location>
</feature>
<feature type="compositionally biased region" description="Low complexity" evidence="1">
    <location>
        <begin position="712"/>
        <end position="726"/>
    </location>
</feature>
<dbReference type="InterPro" id="IPR013606">
    <property type="entry name" value="I-BAR_dom"/>
</dbReference>
<gene>
    <name evidence="4" type="ORF">ODALV1_LOCUS9522</name>
</gene>
<dbReference type="Proteomes" id="UP001642540">
    <property type="component" value="Unassembled WGS sequence"/>
</dbReference>
<dbReference type="PROSITE" id="PS51082">
    <property type="entry name" value="WH2"/>
    <property type="match status" value="1"/>
</dbReference>
<dbReference type="EMBL" id="CAXLJM020000028">
    <property type="protein sequence ID" value="CAL8097025.1"/>
    <property type="molecule type" value="Genomic_DNA"/>
</dbReference>
<feature type="region of interest" description="Disordered" evidence="1">
    <location>
        <begin position="785"/>
        <end position="812"/>
    </location>
</feature>
<dbReference type="InterPro" id="IPR030127">
    <property type="entry name" value="MTSS1/MTSS2"/>
</dbReference>